<sequence>MTDRALLQIRGLVCGYGQSTVLHGVDLDVREGEIVSLLGANGAGKTTMLSAISGLLPATAGSILFDGKEITNWPAASIVLKRLIQVPERRQLFSGMTVEDNLLLGAFHQHDRGVIQSDLEKCYEAFPKLAERKLQLARSMSGGEQQMLAIARAMMARPRLLLLDEPSLGLAPIFVNAVLELTRKLRDQGCTVLLVEQNARAALAVSDRGYVLAAGRIVTEGTAADLLSDSSVQEAYLGNESAGEGAMEARIRAFAAQTSV</sequence>
<evidence type="ECO:0000256" key="4">
    <source>
        <dbReference type="ARBA" id="ARBA00022741"/>
    </source>
</evidence>
<dbReference type="CDD" id="cd03224">
    <property type="entry name" value="ABC_TM1139_LivF_branched"/>
    <property type="match status" value="1"/>
</dbReference>
<dbReference type="GO" id="GO:0005524">
    <property type="term" value="F:ATP binding"/>
    <property type="evidence" value="ECO:0007669"/>
    <property type="project" value="UniProtKB-KW"/>
</dbReference>
<dbReference type="InterPro" id="IPR017871">
    <property type="entry name" value="ABC_transporter-like_CS"/>
</dbReference>
<dbReference type="InterPro" id="IPR003439">
    <property type="entry name" value="ABC_transporter-like_ATP-bd"/>
</dbReference>
<dbReference type="Proteomes" id="UP000249135">
    <property type="component" value="Unassembled WGS sequence"/>
</dbReference>
<dbReference type="PANTHER" id="PTHR43820">
    <property type="entry name" value="HIGH-AFFINITY BRANCHED-CHAIN AMINO ACID TRANSPORT ATP-BINDING PROTEIN LIVF"/>
    <property type="match status" value="1"/>
</dbReference>
<dbReference type="GO" id="GO:0015807">
    <property type="term" value="P:L-amino acid transport"/>
    <property type="evidence" value="ECO:0007669"/>
    <property type="project" value="TreeGrafter"/>
</dbReference>
<dbReference type="GO" id="GO:0016887">
    <property type="term" value="F:ATP hydrolysis activity"/>
    <property type="evidence" value="ECO:0007669"/>
    <property type="project" value="InterPro"/>
</dbReference>
<comment type="caution">
    <text evidence="8">The sequence shown here is derived from an EMBL/GenBank/DDBJ whole genome shotgun (WGS) entry which is preliminary data.</text>
</comment>
<protein>
    <submittedName>
        <fullName evidence="8">ABC transporter ATP-binding protein</fullName>
    </submittedName>
</protein>
<dbReference type="PANTHER" id="PTHR43820:SF4">
    <property type="entry name" value="HIGH-AFFINITY BRANCHED-CHAIN AMINO ACID TRANSPORT ATP-BINDING PROTEIN LIVF"/>
    <property type="match status" value="1"/>
</dbReference>
<keyword evidence="3" id="KW-0472">Membrane</keyword>
<evidence type="ECO:0000259" key="7">
    <source>
        <dbReference type="PROSITE" id="PS50893"/>
    </source>
</evidence>
<proteinExistence type="inferred from homology"/>
<dbReference type="AlphaFoldDB" id="A0A2W5QMF2"/>
<reference evidence="8 9" key="1">
    <citation type="submission" date="2017-08" db="EMBL/GenBank/DDBJ databases">
        <title>Infants hospitalized years apart are colonized by the same room-sourced microbial strains.</title>
        <authorList>
            <person name="Brooks B."/>
            <person name="Olm M.R."/>
            <person name="Firek B.A."/>
            <person name="Baker R."/>
            <person name="Thomas B.C."/>
            <person name="Morowitz M.J."/>
            <person name="Banfield J.F."/>
        </authorList>
    </citation>
    <scope>NUCLEOTIDE SEQUENCE [LARGE SCALE GENOMIC DNA]</scope>
    <source>
        <strain evidence="8">S2_005_003_R2_41</strain>
    </source>
</reference>
<dbReference type="SMART" id="SM00382">
    <property type="entry name" value="AAA"/>
    <property type="match status" value="1"/>
</dbReference>
<dbReference type="InterPro" id="IPR052156">
    <property type="entry name" value="BCAA_Transport_ATP-bd_LivF"/>
</dbReference>
<keyword evidence="6" id="KW-0029">Amino-acid transport</keyword>
<comment type="similarity">
    <text evidence="1">Belongs to the ABC transporter superfamily.</text>
</comment>
<name>A0A2W5QMF2_VARPD</name>
<organism evidence="8 9">
    <name type="scientific">Variovorax paradoxus</name>
    <dbReference type="NCBI Taxonomy" id="34073"/>
    <lineage>
        <taxon>Bacteria</taxon>
        <taxon>Pseudomonadati</taxon>
        <taxon>Pseudomonadota</taxon>
        <taxon>Betaproteobacteria</taxon>
        <taxon>Burkholderiales</taxon>
        <taxon>Comamonadaceae</taxon>
        <taxon>Variovorax</taxon>
    </lineage>
</organism>
<evidence type="ECO:0000256" key="5">
    <source>
        <dbReference type="ARBA" id="ARBA00022840"/>
    </source>
</evidence>
<feature type="domain" description="ABC transporter" evidence="7">
    <location>
        <begin position="7"/>
        <end position="239"/>
    </location>
</feature>
<keyword evidence="5 8" id="KW-0067">ATP-binding</keyword>
<accession>A0A2W5QMF2</accession>
<dbReference type="PROSITE" id="PS00211">
    <property type="entry name" value="ABC_TRANSPORTER_1"/>
    <property type="match status" value="1"/>
</dbReference>
<evidence type="ECO:0000256" key="6">
    <source>
        <dbReference type="ARBA" id="ARBA00022970"/>
    </source>
</evidence>
<evidence type="ECO:0000256" key="3">
    <source>
        <dbReference type="ARBA" id="ARBA00022475"/>
    </source>
</evidence>
<evidence type="ECO:0000256" key="1">
    <source>
        <dbReference type="ARBA" id="ARBA00005417"/>
    </source>
</evidence>
<evidence type="ECO:0000313" key="9">
    <source>
        <dbReference type="Proteomes" id="UP000249135"/>
    </source>
</evidence>
<keyword evidence="2" id="KW-0813">Transport</keyword>
<keyword evidence="3" id="KW-1003">Cell membrane</keyword>
<dbReference type="SUPFAM" id="SSF52540">
    <property type="entry name" value="P-loop containing nucleoside triphosphate hydrolases"/>
    <property type="match status" value="1"/>
</dbReference>
<dbReference type="InterPro" id="IPR027417">
    <property type="entry name" value="P-loop_NTPase"/>
</dbReference>
<dbReference type="InterPro" id="IPR003593">
    <property type="entry name" value="AAA+_ATPase"/>
</dbReference>
<dbReference type="EMBL" id="QFPP01000001">
    <property type="protein sequence ID" value="PZQ78442.1"/>
    <property type="molecule type" value="Genomic_DNA"/>
</dbReference>
<dbReference type="Pfam" id="PF00005">
    <property type="entry name" value="ABC_tran"/>
    <property type="match status" value="1"/>
</dbReference>
<keyword evidence="4" id="KW-0547">Nucleotide-binding</keyword>
<dbReference type="GO" id="GO:0015658">
    <property type="term" value="F:branched-chain amino acid transmembrane transporter activity"/>
    <property type="evidence" value="ECO:0007669"/>
    <property type="project" value="TreeGrafter"/>
</dbReference>
<dbReference type="PROSITE" id="PS50893">
    <property type="entry name" value="ABC_TRANSPORTER_2"/>
    <property type="match status" value="1"/>
</dbReference>
<evidence type="ECO:0000313" key="8">
    <source>
        <dbReference type="EMBL" id="PZQ78442.1"/>
    </source>
</evidence>
<gene>
    <name evidence="8" type="ORF">DI563_00230</name>
</gene>
<dbReference type="Gene3D" id="3.40.50.300">
    <property type="entry name" value="P-loop containing nucleotide triphosphate hydrolases"/>
    <property type="match status" value="1"/>
</dbReference>
<evidence type="ECO:0000256" key="2">
    <source>
        <dbReference type="ARBA" id="ARBA00022448"/>
    </source>
</evidence>